<dbReference type="SUPFAM" id="SSF54160">
    <property type="entry name" value="Chromo domain-like"/>
    <property type="match status" value="1"/>
</dbReference>
<evidence type="ECO:0000313" key="2">
    <source>
        <dbReference type="EMBL" id="CAC5389051.1"/>
    </source>
</evidence>
<dbReference type="Proteomes" id="UP000507470">
    <property type="component" value="Unassembled WGS sequence"/>
</dbReference>
<proteinExistence type="predicted"/>
<name>A0A6J8C0J3_MYTCO</name>
<dbReference type="SMART" id="SM00298">
    <property type="entry name" value="CHROMO"/>
    <property type="match status" value="1"/>
</dbReference>
<evidence type="ECO:0000313" key="3">
    <source>
        <dbReference type="Proteomes" id="UP000507470"/>
    </source>
</evidence>
<dbReference type="Gene3D" id="2.40.50.40">
    <property type="match status" value="1"/>
</dbReference>
<dbReference type="InterPro" id="IPR000953">
    <property type="entry name" value="Chromo/chromo_shadow_dom"/>
</dbReference>
<organism evidence="2 3">
    <name type="scientific">Mytilus coruscus</name>
    <name type="common">Sea mussel</name>
    <dbReference type="NCBI Taxonomy" id="42192"/>
    <lineage>
        <taxon>Eukaryota</taxon>
        <taxon>Metazoa</taxon>
        <taxon>Spiralia</taxon>
        <taxon>Lophotrochozoa</taxon>
        <taxon>Mollusca</taxon>
        <taxon>Bivalvia</taxon>
        <taxon>Autobranchia</taxon>
        <taxon>Pteriomorphia</taxon>
        <taxon>Mytilida</taxon>
        <taxon>Mytiloidea</taxon>
        <taxon>Mytilidae</taxon>
        <taxon>Mytilinae</taxon>
        <taxon>Mytilus</taxon>
    </lineage>
</organism>
<gene>
    <name evidence="2" type="ORF">MCOR_24268</name>
</gene>
<keyword evidence="3" id="KW-1185">Reference proteome</keyword>
<dbReference type="AlphaFoldDB" id="A0A6J8C0J3"/>
<dbReference type="EMBL" id="CACVKT020004314">
    <property type="protein sequence ID" value="CAC5389051.1"/>
    <property type="molecule type" value="Genomic_DNA"/>
</dbReference>
<reference evidence="2 3" key="1">
    <citation type="submission" date="2020-06" db="EMBL/GenBank/DDBJ databases">
        <authorList>
            <person name="Li R."/>
            <person name="Bekaert M."/>
        </authorList>
    </citation>
    <scope>NUCLEOTIDE SEQUENCE [LARGE SCALE GENOMIC DNA]</scope>
    <source>
        <strain evidence="3">wild</strain>
    </source>
</reference>
<evidence type="ECO:0000259" key="1">
    <source>
        <dbReference type="SMART" id="SM00298"/>
    </source>
</evidence>
<dbReference type="InterPro" id="IPR016197">
    <property type="entry name" value="Chromo-like_dom_sf"/>
</dbReference>
<feature type="domain" description="Chromo" evidence="1">
    <location>
        <begin position="189"/>
        <end position="239"/>
    </location>
</feature>
<dbReference type="OrthoDB" id="6131287at2759"/>
<protein>
    <recommendedName>
        <fullName evidence="1">Chromo domain-containing protein</fullName>
    </recommendedName>
</protein>
<accession>A0A6J8C0J3</accession>
<sequence length="239" mass="27787">MNNIIDNKSGRINIETNNAIQNFKYSLKACEKSAIAYHNKKDYLHEGINTILVKNMKTSCKQYKLELEMKRNALEEKKNRLNVRPKAAMVTKRKAKELCAKAAKKARVDDLGPNHTYGLHHCNTHKGLTSLIHANRLKPYEDPVDRDEFFPTTQDDFNQDDNVNQSQDDNIFMTQNHNSQTQLTQNDDEYGIVQDVLACSRHQGRKVYKIKWENFAKTTWEPAHNVPQFLVQEFHVKKT</sequence>